<evidence type="ECO:0000313" key="1">
    <source>
        <dbReference type="EMBL" id="SAL75880.1"/>
    </source>
</evidence>
<gene>
    <name evidence="1" type="ORF">AWB74_04891</name>
</gene>
<protein>
    <submittedName>
        <fullName evidence="1">Uncharacterized protein</fullName>
    </submittedName>
</protein>
<accession>A0A158K5S0</accession>
<proteinExistence type="predicted"/>
<dbReference type="Proteomes" id="UP000055019">
    <property type="component" value="Unassembled WGS sequence"/>
</dbReference>
<organism evidence="1 2">
    <name type="scientific">Caballeronia arvi</name>
    <dbReference type="NCBI Taxonomy" id="1777135"/>
    <lineage>
        <taxon>Bacteria</taxon>
        <taxon>Pseudomonadati</taxon>
        <taxon>Pseudomonadota</taxon>
        <taxon>Betaproteobacteria</taxon>
        <taxon>Burkholderiales</taxon>
        <taxon>Burkholderiaceae</taxon>
        <taxon>Caballeronia</taxon>
    </lineage>
</organism>
<reference evidence="1" key="1">
    <citation type="submission" date="2016-01" db="EMBL/GenBank/DDBJ databases">
        <authorList>
            <person name="Peeters C."/>
        </authorList>
    </citation>
    <scope>NUCLEOTIDE SEQUENCE [LARGE SCALE GENOMIC DNA]</scope>
    <source>
        <strain evidence="1">LMG 29317</strain>
    </source>
</reference>
<dbReference type="AlphaFoldDB" id="A0A158K5S0"/>
<keyword evidence="2" id="KW-1185">Reference proteome</keyword>
<sequence length="79" mass="8315">MPMPSLMTLLDVMCALAPNAMPDWPANRPTPKPTLILLPGSTCGTMVSAVAAATPCRAMVSVCCSACCVWFSWALSELI</sequence>
<evidence type="ECO:0000313" key="2">
    <source>
        <dbReference type="Proteomes" id="UP000055019"/>
    </source>
</evidence>
<comment type="caution">
    <text evidence="1">The sequence shown here is derived from an EMBL/GenBank/DDBJ whole genome shotgun (WGS) entry which is preliminary data.</text>
</comment>
<dbReference type="EMBL" id="FCOM02000025">
    <property type="protein sequence ID" value="SAL75880.1"/>
    <property type="molecule type" value="Genomic_DNA"/>
</dbReference>
<name>A0A158K5S0_9BURK</name>